<keyword evidence="3" id="KW-1185">Reference proteome</keyword>
<dbReference type="Proteomes" id="UP000663829">
    <property type="component" value="Unassembled WGS sequence"/>
</dbReference>
<name>A0A814NE21_9BILA</name>
<evidence type="ECO:0000313" key="1">
    <source>
        <dbReference type="EMBL" id="CAF1090757.1"/>
    </source>
</evidence>
<evidence type="ECO:0000313" key="3">
    <source>
        <dbReference type="Proteomes" id="UP000663829"/>
    </source>
</evidence>
<dbReference type="EMBL" id="CAJNOQ010005223">
    <property type="protein sequence ID" value="CAF1090757.1"/>
    <property type="molecule type" value="Genomic_DNA"/>
</dbReference>
<dbReference type="Proteomes" id="UP000681722">
    <property type="component" value="Unassembled WGS sequence"/>
</dbReference>
<dbReference type="AlphaFoldDB" id="A0A814NE21"/>
<proteinExistence type="predicted"/>
<comment type="caution">
    <text evidence="1">The sequence shown here is derived from an EMBL/GenBank/DDBJ whole genome shotgun (WGS) entry which is preliminary data.</text>
</comment>
<organism evidence="1 3">
    <name type="scientific">Didymodactylos carnosus</name>
    <dbReference type="NCBI Taxonomy" id="1234261"/>
    <lineage>
        <taxon>Eukaryota</taxon>
        <taxon>Metazoa</taxon>
        <taxon>Spiralia</taxon>
        <taxon>Gnathifera</taxon>
        <taxon>Rotifera</taxon>
        <taxon>Eurotatoria</taxon>
        <taxon>Bdelloidea</taxon>
        <taxon>Philodinida</taxon>
        <taxon>Philodinidae</taxon>
        <taxon>Didymodactylos</taxon>
    </lineage>
</organism>
<sequence length="187" mass="22412">KQSLIDVMIPLNFNHKGIILSKEIVESIYKSIYDEIELLNGFTQYSIEQIECFITLEEFVNEKLVLVKDTLQSMIYEQIENEIKKIYDSELPDLYSCRIHFVLNNLTIIKNIQEKFNQENQWTSIGIRKLDFKKFITDTTLKEINEELLKKNRDNIMFNFYKFLARFDFLLIQITKREFNDSNKNSI</sequence>
<accession>A0A814NE21</accession>
<feature type="non-terminal residue" evidence="1">
    <location>
        <position position="1"/>
    </location>
</feature>
<evidence type="ECO:0000313" key="2">
    <source>
        <dbReference type="EMBL" id="CAF3856203.1"/>
    </source>
</evidence>
<protein>
    <submittedName>
        <fullName evidence="1">Uncharacterized protein</fullName>
    </submittedName>
</protein>
<gene>
    <name evidence="1" type="ORF">GPM918_LOCUS18246</name>
    <name evidence="2" type="ORF">SRO942_LOCUS18240</name>
</gene>
<dbReference type="EMBL" id="CAJOBC010005222">
    <property type="protein sequence ID" value="CAF3856203.1"/>
    <property type="molecule type" value="Genomic_DNA"/>
</dbReference>
<reference evidence="1" key="1">
    <citation type="submission" date="2021-02" db="EMBL/GenBank/DDBJ databases">
        <authorList>
            <person name="Nowell W R."/>
        </authorList>
    </citation>
    <scope>NUCLEOTIDE SEQUENCE</scope>
</reference>